<evidence type="ECO:0000313" key="1">
    <source>
        <dbReference type="EMBL" id="QDU57636.1"/>
    </source>
</evidence>
<sequence>MSDWYVAVAVRDVSSNRAELLAQSVVEALAGDGIIQSVLDPEAVLGGVGGYRPGPRIAEVYERLVTEVEFWRLVTNGMEPCIGRWVNSLGFTCLDGFTCSECNQKFAPGDDSVAGPFAGAIGEFMIGVDDPTVCCPSCGAAHSVRNWLTVPHFGFVNLAFQFWNWPPFGTSSWKVNIPAIVQEVTDHQVIVTHGRL</sequence>
<gene>
    <name evidence="1" type="ORF">Pan181_38550</name>
</gene>
<keyword evidence="2" id="KW-1185">Reference proteome</keyword>
<evidence type="ECO:0000313" key="2">
    <source>
        <dbReference type="Proteomes" id="UP000315750"/>
    </source>
</evidence>
<protein>
    <submittedName>
        <fullName evidence="1">Uncharacterized protein</fullName>
    </submittedName>
</protein>
<reference evidence="1 2" key="1">
    <citation type="submission" date="2019-02" db="EMBL/GenBank/DDBJ databases">
        <title>Deep-cultivation of Planctomycetes and their phenomic and genomic characterization uncovers novel biology.</title>
        <authorList>
            <person name="Wiegand S."/>
            <person name="Jogler M."/>
            <person name="Boedeker C."/>
            <person name="Pinto D."/>
            <person name="Vollmers J."/>
            <person name="Rivas-Marin E."/>
            <person name="Kohn T."/>
            <person name="Peeters S.H."/>
            <person name="Heuer A."/>
            <person name="Rast P."/>
            <person name="Oberbeckmann S."/>
            <person name="Bunk B."/>
            <person name="Jeske O."/>
            <person name="Meyerdierks A."/>
            <person name="Storesund J.E."/>
            <person name="Kallscheuer N."/>
            <person name="Luecker S."/>
            <person name="Lage O.M."/>
            <person name="Pohl T."/>
            <person name="Merkel B.J."/>
            <person name="Hornburger P."/>
            <person name="Mueller R.-W."/>
            <person name="Bruemmer F."/>
            <person name="Labrenz M."/>
            <person name="Spormann A.M."/>
            <person name="Op den Camp H."/>
            <person name="Overmann J."/>
            <person name="Amann R."/>
            <person name="Jetten M.S.M."/>
            <person name="Mascher T."/>
            <person name="Medema M.H."/>
            <person name="Devos D.P."/>
            <person name="Kaster A.-K."/>
            <person name="Ovreas L."/>
            <person name="Rohde M."/>
            <person name="Galperin M.Y."/>
            <person name="Jogler C."/>
        </authorList>
    </citation>
    <scope>NUCLEOTIDE SEQUENCE [LARGE SCALE GENOMIC DNA]</scope>
    <source>
        <strain evidence="1 2">Pan181</strain>
    </source>
</reference>
<dbReference type="KEGG" id="amuc:Pan181_38550"/>
<dbReference type="Proteomes" id="UP000315750">
    <property type="component" value="Chromosome"/>
</dbReference>
<name>A0A518ASF8_9BACT</name>
<proteinExistence type="predicted"/>
<accession>A0A518ASF8</accession>
<organism evidence="1 2">
    <name type="scientific">Aeoliella mucimassa</name>
    <dbReference type="NCBI Taxonomy" id="2527972"/>
    <lineage>
        <taxon>Bacteria</taxon>
        <taxon>Pseudomonadati</taxon>
        <taxon>Planctomycetota</taxon>
        <taxon>Planctomycetia</taxon>
        <taxon>Pirellulales</taxon>
        <taxon>Lacipirellulaceae</taxon>
        <taxon>Aeoliella</taxon>
    </lineage>
</organism>
<dbReference type="AlphaFoldDB" id="A0A518ASF8"/>
<dbReference type="EMBL" id="CP036278">
    <property type="protein sequence ID" value="QDU57636.1"/>
    <property type="molecule type" value="Genomic_DNA"/>
</dbReference>